<keyword evidence="4 6" id="KW-0663">Pyridoxal phosphate</keyword>
<dbReference type="GO" id="GO:0030170">
    <property type="term" value="F:pyridoxal phosphate binding"/>
    <property type="evidence" value="ECO:0007669"/>
    <property type="project" value="InterPro"/>
</dbReference>
<keyword evidence="3" id="KW-0210">Decarboxylase</keyword>
<evidence type="ECO:0000256" key="4">
    <source>
        <dbReference type="ARBA" id="ARBA00022898"/>
    </source>
</evidence>
<dbReference type="InterPro" id="IPR015422">
    <property type="entry name" value="PyrdxlP-dep_Trfase_small"/>
</dbReference>
<organism evidence="8 9">
    <name type="scientific">Smittium megazygosporum</name>
    <dbReference type="NCBI Taxonomy" id="133381"/>
    <lineage>
        <taxon>Eukaryota</taxon>
        <taxon>Fungi</taxon>
        <taxon>Fungi incertae sedis</taxon>
        <taxon>Zoopagomycota</taxon>
        <taxon>Kickxellomycotina</taxon>
        <taxon>Harpellomycetes</taxon>
        <taxon>Harpellales</taxon>
        <taxon>Legeriomycetaceae</taxon>
        <taxon>Smittium</taxon>
    </lineage>
</organism>
<evidence type="ECO:0000256" key="5">
    <source>
        <dbReference type="ARBA" id="ARBA00023239"/>
    </source>
</evidence>
<dbReference type="PRINTS" id="PR00800">
    <property type="entry name" value="YHDCRBOXLASE"/>
</dbReference>
<dbReference type="InterPro" id="IPR021115">
    <property type="entry name" value="Pyridoxal-P_BS"/>
</dbReference>
<dbReference type="GO" id="GO:0019752">
    <property type="term" value="P:carboxylic acid metabolic process"/>
    <property type="evidence" value="ECO:0007669"/>
    <property type="project" value="InterPro"/>
</dbReference>
<dbReference type="EMBL" id="MBFS01003405">
    <property type="protein sequence ID" value="PVU86836.1"/>
    <property type="molecule type" value="Genomic_DNA"/>
</dbReference>
<evidence type="ECO:0000256" key="7">
    <source>
        <dbReference type="RuleBase" id="RU000382"/>
    </source>
</evidence>
<comment type="cofactor">
    <cofactor evidence="1 6 7">
        <name>pyridoxal 5'-phosphate</name>
        <dbReference type="ChEBI" id="CHEBI:597326"/>
    </cofactor>
</comment>
<sequence length="518" mass="57785">MTKDQVPRLGMTSEEFRRRGKELIDYIADYYDNINDAPILSTVKPNYLQSLLPNEAPEEPEPYDEILKDIEAKILPGTTNWQSGKFFAYFPANSTFPGILGEMYSAMFNGIGFSWINGPAMTELETITLDWVGKLIGLDDAFLSFKSDGSSTIGGGVIQGSASEATIVAMLAARQMAIEKFTQENPNATEDDVLVFTSKLIGYGSNQTHSSAEKASRIINCRYKGIDTDDTGVLRGCALEAQVKADIDAGLVPFFTIGTFVTTGIGAVDDFTGISEVAKKYKFWFHIDAAYGGAALVCPELRYLAPGMNLADSFNFNPHKWMLVNFDCSTLWFKNSYYVKSSLSIHRDYYKNSATDSGLVRDYKDWQLPLGRRFRALKLFMVLRTYGAQGIRSHIRNSIEYARWLETEIAKDSRFVQLHPRSLSLVVLQLNKDYIKSKCDQPVSSDLLEQYFKDACELFSKEITKDNTVFLSSISQNGASAIRVAVGSPNTDQKCMDELLDVLKRCADIATSTAIQKQ</sequence>
<keyword evidence="5 7" id="KW-0456">Lyase</keyword>
<dbReference type="Gene3D" id="3.90.1150.10">
    <property type="entry name" value="Aspartate Aminotransferase, domain 1"/>
    <property type="match status" value="1"/>
</dbReference>
<evidence type="ECO:0000256" key="1">
    <source>
        <dbReference type="ARBA" id="ARBA00001933"/>
    </source>
</evidence>
<dbReference type="InterPro" id="IPR015424">
    <property type="entry name" value="PyrdxlP-dep_Trfase"/>
</dbReference>
<evidence type="ECO:0008006" key="10">
    <source>
        <dbReference type="Google" id="ProtNLM"/>
    </source>
</evidence>
<dbReference type="Proteomes" id="UP000245609">
    <property type="component" value="Unassembled WGS sequence"/>
</dbReference>
<dbReference type="InterPro" id="IPR015421">
    <property type="entry name" value="PyrdxlP-dep_Trfase_major"/>
</dbReference>
<dbReference type="Pfam" id="PF00282">
    <property type="entry name" value="Pyridoxal_deC"/>
    <property type="match status" value="1"/>
</dbReference>
<protein>
    <recommendedName>
        <fullName evidence="10">Aromatic-L-amino-acid decarboxylase</fullName>
    </recommendedName>
</protein>
<evidence type="ECO:0000313" key="8">
    <source>
        <dbReference type="EMBL" id="PVU86836.1"/>
    </source>
</evidence>
<dbReference type="GO" id="GO:0016831">
    <property type="term" value="F:carboxy-lyase activity"/>
    <property type="evidence" value="ECO:0007669"/>
    <property type="project" value="UniProtKB-KW"/>
</dbReference>
<dbReference type="STRING" id="133381.A0A2T9Y3B0"/>
<proteinExistence type="inferred from homology"/>
<evidence type="ECO:0000256" key="6">
    <source>
        <dbReference type="PIRSR" id="PIRSR602129-50"/>
    </source>
</evidence>
<dbReference type="OrthoDB" id="639767at2759"/>
<comment type="caution">
    <text evidence="8">The sequence shown here is derived from an EMBL/GenBank/DDBJ whole genome shotgun (WGS) entry which is preliminary data.</text>
</comment>
<dbReference type="AlphaFoldDB" id="A0A2T9Y3B0"/>
<dbReference type="PROSITE" id="PS00392">
    <property type="entry name" value="DDC_GAD_HDC_YDC"/>
    <property type="match status" value="1"/>
</dbReference>
<dbReference type="PANTHER" id="PTHR11999">
    <property type="entry name" value="GROUP II PYRIDOXAL-5-PHOSPHATE DECARBOXYLASE"/>
    <property type="match status" value="1"/>
</dbReference>
<keyword evidence="9" id="KW-1185">Reference proteome</keyword>
<dbReference type="GO" id="GO:0006520">
    <property type="term" value="P:amino acid metabolic process"/>
    <property type="evidence" value="ECO:0007669"/>
    <property type="project" value="InterPro"/>
</dbReference>
<comment type="similarity">
    <text evidence="2 7">Belongs to the group II decarboxylase family.</text>
</comment>
<evidence type="ECO:0000256" key="2">
    <source>
        <dbReference type="ARBA" id="ARBA00009533"/>
    </source>
</evidence>
<dbReference type="Gene3D" id="1.20.1340.10">
    <property type="entry name" value="dopa decarboxylase, N-terminal domain"/>
    <property type="match status" value="1"/>
</dbReference>
<gene>
    <name evidence="8" type="ORF">BB560_006595</name>
</gene>
<evidence type="ECO:0000256" key="3">
    <source>
        <dbReference type="ARBA" id="ARBA00022793"/>
    </source>
</evidence>
<dbReference type="SUPFAM" id="SSF53383">
    <property type="entry name" value="PLP-dependent transferases"/>
    <property type="match status" value="1"/>
</dbReference>
<dbReference type="Gene3D" id="3.40.640.10">
    <property type="entry name" value="Type I PLP-dependent aspartate aminotransferase-like (Major domain)"/>
    <property type="match status" value="1"/>
</dbReference>
<reference evidence="8 9" key="1">
    <citation type="journal article" date="2018" name="MBio">
        <title>Comparative Genomics Reveals the Core Gene Toolbox for the Fungus-Insect Symbiosis.</title>
        <authorList>
            <person name="Wang Y."/>
            <person name="Stata M."/>
            <person name="Wang W."/>
            <person name="Stajich J.E."/>
            <person name="White M.M."/>
            <person name="Moncalvo J.M."/>
        </authorList>
    </citation>
    <scope>NUCLEOTIDE SEQUENCE [LARGE SCALE GENOMIC DNA]</scope>
    <source>
        <strain evidence="8 9">SC-DP-2</strain>
    </source>
</reference>
<name>A0A2T9Y3B0_9FUNG</name>
<dbReference type="InterPro" id="IPR010977">
    <property type="entry name" value="Aromatic_deC"/>
</dbReference>
<accession>A0A2T9Y3B0</accession>
<evidence type="ECO:0000313" key="9">
    <source>
        <dbReference type="Proteomes" id="UP000245609"/>
    </source>
</evidence>
<dbReference type="GO" id="GO:0005737">
    <property type="term" value="C:cytoplasm"/>
    <property type="evidence" value="ECO:0007669"/>
    <property type="project" value="TreeGrafter"/>
</dbReference>
<dbReference type="InterPro" id="IPR002129">
    <property type="entry name" value="PyrdxlP-dep_de-COase"/>
</dbReference>
<dbReference type="PANTHER" id="PTHR11999:SF70">
    <property type="entry name" value="MIP05841P"/>
    <property type="match status" value="1"/>
</dbReference>
<feature type="modified residue" description="N6-(pyridoxal phosphate)lysine" evidence="6">
    <location>
        <position position="320"/>
    </location>
</feature>